<feature type="domain" description="Nose resistant-to-fluoxetine protein N-terminal" evidence="3">
    <location>
        <begin position="37"/>
        <end position="184"/>
    </location>
</feature>
<dbReference type="SMART" id="SM00703">
    <property type="entry name" value="NRF"/>
    <property type="match status" value="1"/>
</dbReference>
<dbReference type="InterPro" id="IPR052728">
    <property type="entry name" value="O2_lipid_transport_reg"/>
</dbReference>
<evidence type="ECO:0000313" key="4">
    <source>
        <dbReference type="EMBL" id="KAL3271382.1"/>
    </source>
</evidence>
<feature type="chain" id="PRO_5044752032" description="Nose resistant-to-fluoxetine protein N-terminal domain-containing protein" evidence="2">
    <location>
        <begin position="21"/>
        <end position="655"/>
    </location>
</feature>
<comment type="caution">
    <text evidence="4">The sequence shown here is derived from an EMBL/GenBank/DDBJ whole genome shotgun (WGS) entry which is preliminary data.</text>
</comment>
<keyword evidence="2" id="KW-0732">Signal</keyword>
<feature type="transmembrane region" description="Helical" evidence="1">
    <location>
        <begin position="289"/>
        <end position="313"/>
    </location>
</feature>
<proteinExistence type="predicted"/>
<accession>A0ABD2MYH2</accession>
<dbReference type="Pfam" id="PF20146">
    <property type="entry name" value="NRF"/>
    <property type="match status" value="1"/>
</dbReference>
<evidence type="ECO:0000256" key="1">
    <source>
        <dbReference type="SAM" id="Phobius"/>
    </source>
</evidence>
<feature type="transmembrane region" description="Helical" evidence="1">
    <location>
        <begin position="465"/>
        <end position="486"/>
    </location>
</feature>
<keyword evidence="5" id="KW-1185">Reference proteome</keyword>
<organism evidence="4 5">
    <name type="scientific">Cryptolaemus montrouzieri</name>
    <dbReference type="NCBI Taxonomy" id="559131"/>
    <lineage>
        <taxon>Eukaryota</taxon>
        <taxon>Metazoa</taxon>
        <taxon>Ecdysozoa</taxon>
        <taxon>Arthropoda</taxon>
        <taxon>Hexapoda</taxon>
        <taxon>Insecta</taxon>
        <taxon>Pterygota</taxon>
        <taxon>Neoptera</taxon>
        <taxon>Endopterygota</taxon>
        <taxon>Coleoptera</taxon>
        <taxon>Polyphaga</taxon>
        <taxon>Cucujiformia</taxon>
        <taxon>Coccinelloidea</taxon>
        <taxon>Coccinellidae</taxon>
        <taxon>Scymninae</taxon>
        <taxon>Scymnini</taxon>
        <taxon>Cryptolaemus</taxon>
    </lineage>
</organism>
<feature type="transmembrane region" description="Helical" evidence="1">
    <location>
        <begin position="398"/>
        <end position="416"/>
    </location>
</feature>
<dbReference type="PANTHER" id="PTHR11161">
    <property type="entry name" value="O-ACYLTRANSFERASE"/>
    <property type="match status" value="1"/>
</dbReference>
<evidence type="ECO:0000259" key="3">
    <source>
        <dbReference type="SMART" id="SM00703"/>
    </source>
</evidence>
<dbReference type="InterPro" id="IPR002656">
    <property type="entry name" value="Acyl_transf_3_dom"/>
</dbReference>
<keyword evidence="1" id="KW-0472">Membrane</keyword>
<dbReference type="Pfam" id="PF01757">
    <property type="entry name" value="Acyl_transf_3"/>
    <property type="match status" value="1"/>
</dbReference>
<reference evidence="4 5" key="1">
    <citation type="journal article" date="2021" name="BMC Biol.">
        <title>Horizontally acquired antibacterial genes associated with adaptive radiation of ladybird beetles.</title>
        <authorList>
            <person name="Li H.S."/>
            <person name="Tang X.F."/>
            <person name="Huang Y.H."/>
            <person name="Xu Z.Y."/>
            <person name="Chen M.L."/>
            <person name="Du X.Y."/>
            <person name="Qiu B.Y."/>
            <person name="Chen P.T."/>
            <person name="Zhang W."/>
            <person name="Slipinski A."/>
            <person name="Escalona H.E."/>
            <person name="Waterhouse R.M."/>
            <person name="Zwick A."/>
            <person name="Pang H."/>
        </authorList>
    </citation>
    <scope>NUCLEOTIDE SEQUENCE [LARGE SCALE GENOMIC DNA]</scope>
    <source>
        <strain evidence="4">SYSU2018</strain>
    </source>
</reference>
<dbReference type="AlphaFoldDB" id="A0ABD2MYH2"/>
<feature type="transmembrane region" description="Helical" evidence="1">
    <location>
        <begin position="498"/>
        <end position="519"/>
    </location>
</feature>
<feature type="transmembrane region" description="Helical" evidence="1">
    <location>
        <begin position="428"/>
        <end position="445"/>
    </location>
</feature>
<dbReference type="PANTHER" id="PTHR11161:SF0">
    <property type="entry name" value="O-ACYLTRANSFERASE LIKE PROTEIN"/>
    <property type="match status" value="1"/>
</dbReference>
<dbReference type="InterPro" id="IPR006621">
    <property type="entry name" value="Nose-resist-to-fluoxetine_N"/>
</dbReference>
<feature type="signal peptide" evidence="2">
    <location>
        <begin position="1"/>
        <end position="20"/>
    </location>
</feature>
<keyword evidence="1" id="KW-1133">Transmembrane helix</keyword>
<dbReference type="EMBL" id="JABFTP020000042">
    <property type="protein sequence ID" value="KAL3271382.1"/>
    <property type="molecule type" value="Genomic_DNA"/>
</dbReference>
<feature type="transmembrane region" description="Helical" evidence="1">
    <location>
        <begin position="251"/>
        <end position="269"/>
    </location>
</feature>
<name>A0ABD2MYH2_9CUCU</name>
<feature type="transmembrane region" description="Helical" evidence="1">
    <location>
        <begin position="539"/>
        <end position="558"/>
    </location>
</feature>
<evidence type="ECO:0000313" key="5">
    <source>
        <dbReference type="Proteomes" id="UP001516400"/>
    </source>
</evidence>
<feature type="transmembrane region" description="Helical" evidence="1">
    <location>
        <begin position="334"/>
        <end position="357"/>
    </location>
</feature>
<feature type="transmembrane region" description="Helical" evidence="1">
    <location>
        <begin position="579"/>
        <end position="598"/>
    </location>
</feature>
<gene>
    <name evidence="4" type="ORF">HHI36_021866</name>
</gene>
<sequence length="655" mass="74902">MKILKFSIIFLFVFVEYSSAEWNLENVFNKIMESDANDECIAQFKDLNIMLRAKMLDASGKFPSGVLEGNIADLGSFDECLSIADKSKEIYGKYCLVSINFIKLIEKIRTSSVNDTLMSIQRQQKNFDKSPYLRGTRKSPITDFRLGVCLPNKCSSKLIEQFQSLYIDEIDCYTKSTNSELDTKAFITIIILFVFLGIAIVSTIYDVYINHKQTESVHPICIAFSMYANGKQLVESTKNHDRLTCLDGIKVLSMMWVILGHTYLLLLLAASVDNLFYLETWAKETKNMFFLSATLAVDSFFTIGGLLTVYVFMKSPPMDMKDSFMKIPFLYLHRYLRLTPAFAIMVLIYATGLINYISNGPKWYYMNQAVEQCANNWLAALLYVQNYMGYNNFCMVQTWYLSADFQIFIVTPFILIPLRKWPKYTIPALYVLAFAGTITPFYMGYTSKVTGVGAGAHSKVFTDEYYFMAYTRFSPYVIGMIVGYYIYKLKTMGRPLDLNMGVCTLLWILSLVGLLFCIFDGHDVQKHSDDALTDGLYMGFNRSLWAVSIALSVLLCSTGNGRLMNTFLSLPIFQVIGKLSYSMYLVHYIVILSVYSSARTSFHINNFTAFSQFTTIFVITLFISVFLCLIFESPMITIEKMLFPVRKQQKSNRKV</sequence>
<dbReference type="Proteomes" id="UP001516400">
    <property type="component" value="Unassembled WGS sequence"/>
</dbReference>
<keyword evidence="1" id="KW-0812">Transmembrane</keyword>
<evidence type="ECO:0000256" key="2">
    <source>
        <dbReference type="SAM" id="SignalP"/>
    </source>
</evidence>
<feature type="transmembrane region" description="Helical" evidence="1">
    <location>
        <begin position="185"/>
        <end position="208"/>
    </location>
</feature>
<protein>
    <recommendedName>
        <fullName evidence="3">Nose resistant-to-fluoxetine protein N-terminal domain-containing protein</fullName>
    </recommendedName>
</protein>
<feature type="transmembrane region" description="Helical" evidence="1">
    <location>
        <begin position="610"/>
        <end position="631"/>
    </location>
</feature>